<dbReference type="PANTHER" id="PTHR46401:SF2">
    <property type="entry name" value="GLYCOSYLTRANSFERASE WBBK-RELATED"/>
    <property type="match status" value="1"/>
</dbReference>
<dbReference type="PANTHER" id="PTHR46401">
    <property type="entry name" value="GLYCOSYLTRANSFERASE WBBK-RELATED"/>
    <property type="match status" value="1"/>
</dbReference>
<evidence type="ECO:0000313" key="4">
    <source>
        <dbReference type="EMBL" id="KKP29763.1"/>
    </source>
</evidence>
<dbReference type="GO" id="GO:0009103">
    <property type="term" value="P:lipopolysaccharide biosynthetic process"/>
    <property type="evidence" value="ECO:0007669"/>
    <property type="project" value="TreeGrafter"/>
</dbReference>
<dbReference type="AlphaFoldDB" id="A0A0F9YEG8"/>
<reference evidence="4 5" key="1">
    <citation type="journal article" date="2015" name="Nature">
        <title>rRNA introns, odd ribosomes, and small enigmatic genomes across a large radiation of phyla.</title>
        <authorList>
            <person name="Brown C.T."/>
            <person name="Hug L.A."/>
            <person name="Thomas B.C."/>
            <person name="Sharon I."/>
            <person name="Castelle C.J."/>
            <person name="Singh A."/>
            <person name="Wilkins M.J."/>
            <person name="Williams K.H."/>
            <person name="Banfield J.F."/>
        </authorList>
    </citation>
    <scope>NUCLEOTIDE SEQUENCE [LARGE SCALE GENOMIC DNA]</scope>
</reference>
<sequence>MVVRHPKQSNMRILILNWRSIKDPLEGGAERATFEHAKRWVKNHKAKVTWLSPKYDKNIDKETIEGVDFVYIGFSLTRNLFQLLFAFPTFYFLVFWTYITKFKERVDVIIDQVHGFPYLTPLYVKEKIIVYIHEVAGEIWDIMYPFPINKLGKLLEKITFLPYRKVTFVGAQTVSRELPSIGINKSQINIVNYGVSAPKLFKIPNKNKNLTVIFLNRLVKMKGPERAIQVFDEVCKKDKTAKLIFVGKGDEQYKNKLKETVDKLGLTENVKFLGFVSEKEKFNLLSKSHVLLNASYKEGWGLVNIEANSMGTPAISFRVKGNTESISDGVSGFIFEDKDIKKMANKIVKLKNNKKIQQSALKYSKQFDWDKVSNQFYEILEK</sequence>
<protein>
    <submittedName>
        <fullName evidence="4">Glycosyl transferase group 1</fullName>
    </submittedName>
</protein>
<dbReference type="SUPFAM" id="SSF53756">
    <property type="entry name" value="UDP-Glycosyltransferase/glycogen phosphorylase"/>
    <property type="match status" value="1"/>
</dbReference>
<organism evidence="4 5">
    <name type="scientific">Candidatus Nomurabacteria bacterium GW2011_GWF1_31_48</name>
    <dbReference type="NCBI Taxonomy" id="1618767"/>
    <lineage>
        <taxon>Bacteria</taxon>
        <taxon>Candidatus Nomuraibacteriota</taxon>
    </lineage>
</organism>
<proteinExistence type="predicted"/>
<name>A0A0F9YEG8_9BACT</name>
<feature type="domain" description="Glycosyl transferase family 1" evidence="3">
    <location>
        <begin position="201"/>
        <end position="366"/>
    </location>
</feature>
<accession>A0A0F9YEG8</accession>
<dbReference type="InterPro" id="IPR001296">
    <property type="entry name" value="Glyco_trans_1"/>
</dbReference>
<evidence type="ECO:0000259" key="3">
    <source>
        <dbReference type="Pfam" id="PF00534"/>
    </source>
</evidence>
<keyword evidence="2" id="KW-1133">Transmembrane helix</keyword>
<keyword evidence="2" id="KW-0472">Membrane</keyword>
<dbReference type="CDD" id="cd03801">
    <property type="entry name" value="GT4_PimA-like"/>
    <property type="match status" value="1"/>
</dbReference>
<gene>
    <name evidence="4" type="ORF">UR19_C0008G0005</name>
</gene>
<evidence type="ECO:0000313" key="5">
    <source>
        <dbReference type="Proteomes" id="UP000034934"/>
    </source>
</evidence>
<dbReference type="Proteomes" id="UP000034934">
    <property type="component" value="Unassembled WGS sequence"/>
</dbReference>
<dbReference type="GO" id="GO:0016757">
    <property type="term" value="F:glycosyltransferase activity"/>
    <property type="evidence" value="ECO:0007669"/>
    <property type="project" value="InterPro"/>
</dbReference>
<comment type="caution">
    <text evidence="4">The sequence shown here is derived from an EMBL/GenBank/DDBJ whole genome shotgun (WGS) entry which is preliminary data.</text>
</comment>
<keyword evidence="2" id="KW-0812">Transmembrane</keyword>
<dbReference type="Gene3D" id="3.40.50.2000">
    <property type="entry name" value="Glycogen Phosphorylase B"/>
    <property type="match status" value="2"/>
</dbReference>
<feature type="transmembrane region" description="Helical" evidence="2">
    <location>
        <begin position="80"/>
        <end position="99"/>
    </location>
</feature>
<dbReference type="Pfam" id="PF00534">
    <property type="entry name" value="Glycos_transf_1"/>
    <property type="match status" value="1"/>
</dbReference>
<dbReference type="EMBL" id="LBOG01000008">
    <property type="protein sequence ID" value="KKP29763.1"/>
    <property type="molecule type" value="Genomic_DNA"/>
</dbReference>
<keyword evidence="1 4" id="KW-0808">Transferase</keyword>
<evidence type="ECO:0000256" key="2">
    <source>
        <dbReference type="SAM" id="Phobius"/>
    </source>
</evidence>
<evidence type="ECO:0000256" key="1">
    <source>
        <dbReference type="ARBA" id="ARBA00022679"/>
    </source>
</evidence>